<dbReference type="EMBL" id="JAJSOF020000041">
    <property type="protein sequence ID" value="KAJ4426014.1"/>
    <property type="molecule type" value="Genomic_DNA"/>
</dbReference>
<dbReference type="PRINTS" id="PR01415">
    <property type="entry name" value="ANKYRIN"/>
</dbReference>
<sequence>MLNDKLGQFTEIPLQTLMLAEVFRSEASHFCKSVKLVEFLLDAEETEGIIKKMCSSVGSRPQFSRISRGLPHLLIPKSRLEIKKRYLWHDTFVMGCLEGHLETVKLLVEKGADVNTKDASKRTPLFCAIDGSHVNVVQFLIESGANVNAYDEQDQSPTLAAAQQYDECCQTKDKGIDVNIALMLMCNWFGQSPIFAAAEGGNVDVVSLLMDKGVDVNLWDKTAVKVPYSLLQKEALIDKGVDVNVCKKSGESPIFAAALGGNVDIVRPLMDKGSGESLIFAAARGGNVDIVRLLMDKGVDVNVCKKFRESPILPLHEETLMDEGVDVNVCNKSGESPIFTAAREGNVDIMRLLMDKGVDVNVCNESGESLIFDAAKEGNVDVVRLLMDKGADVNVYLTSLVKVQYWLLCSKIMWIL</sequence>
<evidence type="ECO:0000256" key="2">
    <source>
        <dbReference type="ARBA" id="ARBA00023043"/>
    </source>
</evidence>
<keyword evidence="5" id="KW-1185">Reference proteome</keyword>
<protein>
    <submittedName>
        <fullName evidence="4">Uncharacterized protein</fullName>
    </submittedName>
</protein>
<organism evidence="4 5">
    <name type="scientific">Periplaneta americana</name>
    <name type="common">American cockroach</name>
    <name type="synonym">Blatta americana</name>
    <dbReference type="NCBI Taxonomy" id="6978"/>
    <lineage>
        <taxon>Eukaryota</taxon>
        <taxon>Metazoa</taxon>
        <taxon>Ecdysozoa</taxon>
        <taxon>Arthropoda</taxon>
        <taxon>Hexapoda</taxon>
        <taxon>Insecta</taxon>
        <taxon>Pterygota</taxon>
        <taxon>Neoptera</taxon>
        <taxon>Polyneoptera</taxon>
        <taxon>Dictyoptera</taxon>
        <taxon>Blattodea</taxon>
        <taxon>Blattoidea</taxon>
        <taxon>Blattidae</taxon>
        <taxon>Blattinae</taxon>
        <taxon>Periplaneta</taxon>
    </lineage>
</organism>
<dbReference type="SUPFAM" id="SSF48403">
    <property type="entry name" value="Ankyrin repeat"/>
    <property type="match status" value="1"/>
</dbReference>
<feature type="repeat" description="ANK" evidence="3">
    <location>
        <begin position="274"/>
        <end position="306"/>
    </location>
</feature>
<evidence type="ECO:0000256" key="1">
    <source>
        <dbReference type="ARBA" id="ARBA00022737"/>
    </source>
</evidence>
<keyword evidence="1" id="KW-0677">Repeat</keyword>
<dbReference type="SMART" id="SM00248">
    <property type="entry name" value="ANK"/>
    <property type="match status" value="7"/>
</dbReference>
<feature type="repeat" description="ANK" evidence="3">
    <location>
        <begin position="99"/>
        <end position="119"/>
    </location>
</feature>
<keyword evidence="2 3" id="KW-0040">ANK repeat</keyword>
<dbReference type="Gene3D" id="1.25.40.20">
    <property type="entry name" value="Ankyrin repeat-containing domain"/>
    <property type="match status" value="4"/>
</dbReference>
<dbReference type="Proteomes" id="UP001148838">
    <property type="component" value="Unassembled WGS sequence"/>
</dbReference>
<comment type="caution">
    <text evidence="4">The sequence shown here is derived from an EMBL/GenBank/DDBJ whole genome shotgun (WGS) entry which is preliminary data.</text>
</comment>
<dbReference type="PROSITE" id="PS50088">
    <property type="entry name" value="ANK_REPEAT"/>
    <property type="match status" value="7"/>
</dbReference>
<evidence type="ECO:0000256" key="3">
    <source>
        <dbReference type="PROSITE-ProRule" id="PRU00023"/>
    </source>
</evidence>
<feature type="repeat" description="ANK" evidence="3">
    <location>
        <begin position="366"/>
        <end position="398"/>
    </location>
</feature>
<dbReference type="InterPro" id="IPR002110">
    <property type="entry name" value="Ankyrin_rpt"/>
</dbReference>
<dbReference type="InterPro" id="IPR051631">
    <property type="entry name" value="Ankyrin-KH/SAM_domain"/>
</dbReference>
<accession>A0ABQ8RWC6</accession>
<dbReference type="Pfam" id="PF12796">
    <property type="entry name" value="Ank_2"/>
    <property type="match status" value="3"/>
</dbReference>
<feature type="repeat" description="ANK" evidence="3">
    <location>
        <begin position="189"/>
        <end position="221"/>
    </location>
</feature>
<feature type="repeat" description="ANK" evidence="3">
    <location>
        <begin position="120"/>
        <end position="152"/>
    </location>
</feature>
<name>A0ABQ8RWC6_PERAM</name>
<dbReference type="Pfam" id="PF00023">
    <property type="entry name" value="Ank"/>
    <property type="match status" value="1"/>
</dbReference>
<evidence type="ECO:0000313" key="5">
    <source>
        <dbReference type="Proteomes" id="UP001148838"/>
    </source>
</evidence>
<feature type="repeat" description="ANK" evidence="3">
    <location>
        <begin position="249"/>
        <end position="274"/>
    </location>
</feature>
<dbReference type="PROSITE" id="PS50297">
    <property type="entry name" value="ANK_REP_REGION"/>
    <property type="match status" value="6"/>
</dbReference>
<proteinExistence type="predicted"/>
<dbReference type="PANTHER" id="PTHR23206:SF7">
    <property type="entry name" value="PROTEIN KINASE DOMAIN-CONTAINING PROTEIN"/>
    <property type="match status" value="1"/>
</dbReference>
<dbReference type="PANTHER" id="PTHR23206">
    <property type="entry name" value="MASK PROTEIN"/>
    <property type="match status" value="1"/>
</dbReference>
<gene>
    <name evidence="4" type="ORF">ANN_27641</name>
</gene>
<reference evidence="4 5" key="1">
    <citation type="journal article" date="2022" name="Allergy">
        <title>Genome assembly and annotation of Periplaneta americana reveal a comprehensive cockroach allergen profile.</title>
        <authorList>
            <person name="Wang L."/>
            <person name="Xiong Q."/>
            <person name="Saelim N."/>
            <person name="Wang L."/>
            <person name="Nong W."/>
            <person name="Wan A.T."/>
            <person name="Shi M."/>
            <person name="Liu X."/>
            <person name="Cao Q."/>
            <person name="Hui J.H.L."/>
            <person name="Sookrung N."/>
            <person name="Leung T.F."/>
            <person name="Tungtrongchitr A."/>
            <person name="Tsui S.K.W."/>
        </authorList>
    </citation>
    <scope>NUCLEOTIDE SEQUENCE [LARGE SCALE GENOMIC DNA]</scope>
    <source>
        <strain evidence="4">PWHHKU_190912</strain>
    </source>
</reference>
<evidence type="ECO:0000313" key="4">
    <source>
        <dbReference type="EMBL" id="KAJ4426014.1"/>
    </source>
</evidence>
<feature type="repeat" description="ANK" evidence="3">
    <location>
        <begin position="333"/>
        <end position="365"/>
    </location>
</feature>
<dbReference type="InterPro" id="IPR036770">
    <property type="entry name" value="Ankyrin_rpt-contain_sf"/>
</dbReference>